<dbReference type="SUPFAM" id="SSF52047">
    <property type="entry name" value="RNI-like"/>
    <property type="match status" value="1"/>
</dbReference>
<organism evidence="1 2">
    <name type="scientific">Linnemannia gamsii</name>
    <dbReference type="NCBI Taxonomy" id="64522"/>
    <lineage>
        <taxon>Eukaryota</taxon>
        <taxon>Fungi</taxon>
        <taxon>Fungi incertae sedis</taxon>
        <taxon>Mucoromycota</taxon>
        <taxon>Mortierellomycotina</taxon>
        <taxon>Mortierellomycetes</taxon>
        <taxon>Mortierellales</taxon>
        <taxon>Mortierellaceae</taxon>
        <taxon>Linnemannia</taxon>
    </lineage>
</organism>
<dbReference type="EMBL" id="JAAAIM010001083">
    <property type="protein sequence ID" value="KAG0282344.1"/>
    <property type="molecule type" value="Genomic_DNA"/>
</dbReference>
<reference evidence="1 2" key="1">
    <citation type="journal article" date="2020" name="Fungal Divers.">
        <title>Resolving the Mortierellaceae phylogeny through synthesis of multi-gene phylogenetics and phylogenomics.</title>
        <authorList>
            <person name="Vandepol N."/>
            <person name="Liber J."/>
            <person name="Desiro A."/>
            <person name="Na H."/>
            <person name="Kennedy M."/>
            <person name="Barry K."/>
            <person name="Grigoriev I.V."/>
            <person name="Miller A.N."/>
            <person name="O'Donnell K."/>
            <person name="Stajich J.E."/>
            <person name="Bonito G."/>
        </authorList>
    </citation>
    <scope>NUCLEOTIDE SEQUENCE [LARGE SCALE GENOMIC DNA]</scope>
    <source>
        <strain evidence="1 2">AD045</strain>
    </source>
</reference>
<comment type="caution">
    <text evidence="1">The sequence shown here is derived from an EMBL/GenBank/DDBJ whole genome shotgun (WGS) entry which is preliminary data.</text>
</comment>
<dbReference type="Proteomes" id="UP001194696">
    <property type="component" value="Unassembled WGS sequence"/>
</dbReference>
<accession>A0ABQ7JNR7</accession>
<evidence type="ECO:0000313" key="1">
    <source>
        <dbReference type="EMBL" id="KAG0282344.1"/>
    </source>
</evidence>
<name>A0ABQ7JNR7_9FUNG</name>
<keyword evidence="2" id="KW-1185">Reference proteome</keyword>
<proteinExistence type="predicted"/>
<evidence type="ECO:0008006" key="3">
    <source>
        <dbReference type="Google" id="ProtNLM"/>
    </source>
</evidence>
<dbReference type="InterPro" id="IPR032675">
    <property type="entry name" value="LRR_dom_sf"/>
</dbReference>
<dbReference type="Gene3D" id="3.80.10.10">
    <property type="entry name" value="Ribonuclease Inhibitor"/>
    <property type="match status" value="1"/>
</dbReference>
<protein>
    <recommendedName>
        <fullName evidence="3">F-box domain-containing protein</fullName>
    </recommendedName>
</protein>
<sequence>MARPLPWEIIRIVGHYLDPPQLLVCMQLASSWIPPLIPLLWSTICDQSYNWHKVLKQDNTTEIWTEADDQRLCDLFVKYGHHICELDVSSPHLIAAASSAGTCTNLRSLRFKFLDLRRPYNHLSEEEQRGITPGPLISPVFEEHLQLILPANQGQGQGDLVGQTRLLDGRNLVQHIWLLIRQNTRLRQLNLCKDISEVAMVSSSFSRASLAILHDLEELDYSPDHLHLSEILNTLPKLRSFGTSLTSGESDYLLPMPHQLERLDLRKATMCGRTIQNLLDNLPGLVSLTIGAFHLQGWMGTELVRLQKSRKSKPSQLKELYFSHISLRLSYEDYWAAQLLIPRLPCLTTLVVDRDSMKIAQAAGEHCRQLRVFRQAFDGISIHPVDGFQLEPNSVCKMLETCLDLEELDAIHHKMEVQSILVKPWVCTQMKVFRCQIIGVNRLTVEEQRVVDSYVASGRLCSRDSLEGEERLAVERLVESREHQQAILGRIGQWTSLKTLCFGHEYRNHRLYQLDKPPYYTVDGVEYLQYDGPIPNTLELSLESGLEQLAGLKDLEVFGFEGLDHRIGKAELDWMAVNWPRLKIMRGLHVDTMTHVEYDVRRAELREYFQKLRPDVVHATKKTSLGLGL</sequence>
<evidence type="ECO:0000313" key="2">
    <source>
        <dbReference type="Proteomes" id="UP001194696"/>
    </source>
</evidence>
<gene>
    <name evidence="1" type="ORF">BGZ96_000579</name>
</gene>